<dbReference type="CDD" id="cd12797">
    <property type="entry name" value="M23_peptidase"/>
    <property type="match status" value="1"/>
</dbReference>
<gene>
    <name evidence="6" type="ORF">A2438_05640</name>
</gene>
<evidence type="ECO:0000256" key="3">
    <source>
        <dbReference type="SAM" id="SignalP"/>
    </source>
</evidence>
<evidence type="ECO:0000313" key="7">
    <source>
        <dbReference type="Proteomes" id="UP000179242"/>
    </source>
</evidence>
<accession>A0A1F4U4T2</accession>
<dbReference type="InterPro" id="IPR057309">
    <property type="entry name" value="PcsB_CC"/>
</dbReference>
<keyword evidence="2" id="KW-0175">Coiled coil</keyword>
<organism evidence="6 7">
    <name type="scientific">candidate division WOR-1 bacterium RIFOXYC2_FULL_46_14</name>
    <dbReference type="NCBI Taxonomy" id="1802587"/>
    <lineage>
        <taxon>Bacteria</taxon>
        <taxon>Bacillati</taxon>
        <taxon>Saganbacteria</taxon>
    </lineage>
</organism>
<dbReference type="Proteomes" id="UP000179242">
    <property type="component" value="Unassembled WGS sequence"/>
</dbReference>
<dbReference type="EMBL" id="MEUJ01000005">
    <property type="protein sequence ID" value="OGC39975.1"/>
    <property type="molecule type" value="Genomic_DNA"/>
</dbReference>
<protein>
    <submittedName>
        <fullName evidence="6">Uncharacterized protein</fullName>
    </submittedName>
</protein>
<feature type="domain" description="Peptidoglycan hydrolase PcsB coiled-coil" evidence="5">
    <location>
        <begin position="98"/>
        <end position="164"/>
    </location>
</feature>
<feature type="coiled-coil region" evidence="2">
    <location>
        <begin position="172"/>
        <end position="231"/>
    </location>
</feature>
<reference evidence="6 7" key="1">
    <citation type="journal article" date="2016" name="Nat. Commun.">
        <title>Thousands of microbial genomes shed light on interconnected biogeochemical processes in an aquifer system.</title>
        <authorList>
            <person name="Anantharaman K."/>
            <person name="Brown C.T."/>
            <person name="Hug L.A."/>
            <person name="Sharon I."/>
            <person name="Castelle C.J."/>
            <person name="Probst A.J."/>
            <person name="Thomas B.C."/>
            <person name="Singh A."/>
            <person name="Wilkins M.J."/>
            <person name="Karaoz U."/>
            <person name="Brodie E.L."/>
            <person name="Williams K.H."/>
            <person name="Hubbard S.S."/>
            <person name="Banfield J.F."/>
        </authorList>
    </citation>
    <scope>NUCLEOTIDE SEQUENCE [LARGE SCALE GENOMIC DNA]</scope>
</reference>
<evidence type="ECO:0000313" key="6">
    <source>
        <dbReference type="EMBL" id="OGC39975.1"/>
    </source>
</evidence>
<dbReference type="Pfam" id="PF01551">
    <property type="entry name" value="Peptidase_M23"/>
    <property type="match status" value="1"/>
</dbReference>
<dbReference type="InterPro" id="IPR011055">
    <property type="entry name" value="Dup_hybrid_motif"/>
</dbReference>
<evidence type="ECO:0000259" key="4">
    <source>
        <dbReference type="Pfam" id="PF01551"/>
    </source>
</evidence>
<sequence length="375" mass="42915">MFLYPLILLLLLSPPALAQKEAKEVLPEQLKLQKIEQELQEKKSKLIETKKQEQQSLFQLFQIKTNLKQAKQKLNNANRKITVNEVQITKLRVEINEAAVLLQQKEAKLRRRVREIFKNSSVNYLDLLFSSRNMSDFINRSYFFSKLVESDVDLIDVINRKHRETTKKKETLQVVTSEIKDLAQTIAEKKQEITEQQKKEQEVLVSLKERREDYEKRIAMLEKSSEELTQIIQQKLAKQGKKVIVGGTGSIDWPLRGRITSRFGYRRHPLWGGRNMHTGLDIAAPSGTPIKAADGGEVILSKWWDGYGKAVVINHGKNIQTVYGHMSRIYAQEGTSVAKGQVIGLVGSTGYSTGPHLHFEVRENGKPKNPMNYLP</sequence>
<dbReference type="AlphaFoldDB" id="A0A1F4U4T2"/>
<dbReference type="InterPro" id="IPR050570">
    <property type="entry name" value="Cell_wall_metabolism_enzyme"/>
</dbReference>
<evidence type="ECO:0000256" key="2">
    <source>
        <dbReference type="SAM" id="Coils"/>
    </source>
</evidence>
<feature type="chain" id="PRO_5009514730" evidence="3">
    <location>
        <begin position="19"/>
        <end position="375"/>
    </location>
</feature>
<dbReference type="Gene3D" id="6.10.250.3150">
    <property type="match status" value="1"/>
</dbReference>
<feature type="domain" description="M23ase beta-sheet core" evidence="4">
    <location>
        <begin position="276"/>
        <end position="370"/>
    </location>
</feature>
<dbReference type="PANTHER" id="PTHR21666">
    <property type="entry name" value="PEPTIDASE-RELATED"/>
    <property type="match status" value="1"/>
</dbReference>
<dbReference type="Gene3D" id="2.70.70.10">
    <property type="entry name" value="Glucose Permease (Domain IIA)"/>
    <property type="match status" value="1"/>
</dbReference>
<feature type="coiled-coil region" evidence="2">
    <location>
        <begin position="32"/>
        <end position="108"/>
    </location>
</feature>
<feature type="signal peptide" evidence="3">
    <location>
        <begin position="1"/>
        <end position="18"/>
    </location>
</feature>
<dbReference type="GO" id="GO:0004222">
    <property type="term" value="F:metalloendopeptidase activity"/>
    <property type="evidence" value="ECO:0007669"/>
    <property type="project" value="TreeGrafter"/>
</dbReference>
<dbReference type="PANTHER" id="PTHR21666:SF289">
    <property type="entry name" value="L-ALA--D-GLU ENDOPEPTIDASE"/>
    <property type="match status" value="1"/>
</dbReference>
<proteinExistence type="predicted"/>
<dbReference type="Pfam" id="PF24568">
    <property type="entry name" value="CC_PcsB"/>
    <property type="match status" value="1"/>
</dbReference>
<dbReference type="SUPFAM" id="SSF51261">
    <property type="entry name" value="Duplicated hybrid motif"/>
    <property type="match status" value="1"/>
</dbReference>
<evidence type="ECO:0000256" key="1">
    <source>
        <dbReference type="ARBA" id="ARBA00022729"/>
    </source>
</evidence>
<comment type="caution">
    <text evidence="6">The sequence shown here is derived from an EMBL/GenBank/DDBJ whole genome shotgun (WGS) entry which is preliminary data.</text>
</comment>
<keyword evidence="1 3" id="KW-0732">Signal</keyword>
<evidence type="ECO:0000259" key="5">
    <source>
        <dbReference type="Pfam" id="PF24568"/>
    </source>
</evidence>
<name>A0A1F4U4T2_UNCSA</name>
<dbReference type="InterPro" id="IPR016047">
    <property type="entry name" value="M23ase_b-sheet_dom"/>
</dbReference>